<evidence type="ECO:0000313" key="2">
    <source>
        <dbReference type="EMBL" id="KAJ3597201.1"/>
    </source>
</evidence>
<feature type="compositionally biased region" description="Basic and acidic residues" evidence="1">
    <location>
        <begin position="59"/>
        <end position="72"/>
    </location>
</feature>
<evidence type="ECO:0000313" key="3">
    <source>
        <dbReference type="Proteomes" id="UP001148018"/>
    </source>
</evidence>
<gene>
    <name evidence="2" type="ORF">NHX12_003601</name>
</gene>
<dbReference type="AlphaFoldDB" id="A0A9Q0DZ38"/>
<reference evidence="2" key="1">
    <citation type="submission" date="2022-07" db="EMBL/GenBank/DDBJ databases">
        <title>Chromosome-level genome of Muraenolepis orangiensis.</title>
        <authorList>
            <person name="Kim J."/>
        </authorList>
    </citation>
    <scope>NUCLEOTIDE SEQUENCE</scope>
    <source>
        <strain evidence="2">KU_S4_2022</strain>
        <tissue evidence="2">Muscle</tissue>
    </source>
</reference>
<feature type="compositionally biased region" description="Basic and acidic residues" evidence="1">
    <location>
        <begin position="34"/>
        <end position="51"/>
    </location>
</feature>
<accession>A0A9Q0DZ38</accession>
<keyword evidence="3" id="KW-1185">Reference proteome</keyword>
<organism evidence="2 3">
    <name type="scientific">Muraenolepis orangiensis</name>
    <name type="common">Patagonian moray cod</name>
    <dbReference type="NCBI Taxonomy" id="630683"/>
    <lineage>
        <taxon>Eukaryota</taxon>
        <taxon>Metazoa</taxon>
        <taxon>Chordata</taxon>
        <taxon>Craniata</taxon>
        <taxon>Vertebrata</taxon>
        <taxon>Euteleostomi</taxon>
        <taxon>Actinopterygii</taxon>
        <taxon>Neopterygii</taxon>
        <taxon>Teleostei</taxon>
        <taxon>Neoteleostei</taxon>
        <taxon>Acanthomorphata</taxon>
        <taxon>Zeiogadaria</taxon>
        <taxon>Gadariae</taxon>
        <taxon>Gadiformes</taxon>
        <taxon>Muraenolepidoidei</taxon>
        <taxon>Muraenolepididae</taxon>
        <taxon>Muraenolepis</taxon>
    </lineage>
</organism>
<sequence length="72" mass="8412">MTDIIFLPLRSVPLPQACTLFEAEKRRSASLHISHSEFPDKRETTEQKDKSSFLPSDDDNLRLRSDPQTRRR</sequence>
<protein>
    <submittedName>
        <fullName evidence="2">Uncharacterized protein</fullName>
    </submittedName>
</protein>
<evidence type="ECO:0000256" key="1">
    <source>
        <dbReference type="SAM" id="MobiDB-lite"/>
    </source>
</evidence>
<proteinExistence type="predicted"/>
<comment type="caution">
    <text evidence="2">The sequence shown here is derived from an EMBL/GenBank/DDBJ whole genome shotgun (WGS) entry which is preliminary data.</text>
</comment>
<dbReference type="EMBL" id="JANIIK010000110">
    <property type="protein sequence ID" value="KAJ3597201.1"/>
    <property type="molecule type" value="Genomic_DNA"/>
</dbReference>
<name>A0A9Q0DZ38_9TELE</name>
<feature type="region of interest" description="Disordered" evidence="1">
    <location>
        <begin position="32"/>
        <end position="72"/>
    </location>
</feature>
<dbReference type="Proteomes" id="UP001148018">
    <property type="component" value="Unassembled WGS sequence"/>
</dbReference>